<keyword evidence="1" id="KW-1133">Transmembrane helix</keyword>
<accession>A0A2M4DG38</accession>
<protein>
    <submittedName>
        <fullName evidence="2">Putative secreted protein</fullName>
    </submittedName>
</protein>
<dbReference type="EMBL" id="GGFL01012382">
    <property type="protein sequence ID" value="MBW76560.1"/>
    <property type="molecule type" value="Transcribed_RNA"/>
</dbReference>
<sequence>MRAVVLMGVAEAPVAVMVAAMLLMLPVATELVAASKTIYAEWRRLIGATCGRWCWHLATAFRYDRGPTHR</sequence>
<organism evidence="2">
    <name type="scientific">Anopheles darlingi</name>
    <name type="common">Mosquito</name>
    <dbReference type="NCBI Taxonomy" id="43151"/>
    <lineage>
        <taxon>Eukaryota</taxon>
        <taxon>Metazoa</taxon>
        <taxon>Ecdysozoa</taxon>
        <taxon>Arthropoda</taxon>
        <taxon>Hexapoda</taxon>
        <taxon>Insecta</taxon>
        <taxon>Pterygota</taxon>
        <taxon>Neoptera</taxon>
        <taxon>Endopterygota</taxon>
        <taxon>Diptera</taxon>
        <taxon>Nematocera</taxon>
        <taxon>Culicoidea</taxon>
        <taxon>Culicidae</taxon>
        <taxon>Anophelinae</taxon>
        <taxon>Anopheles</taxon>
    </lineage>
</organism>
<dbReference type="AlphaFoldDB" id="A0A2M4DG38"/>
<proteinExistence type="predicted"/>
<evidence type="ECO:0000313" key="2">
    <source>
        <dbReference type="EMBL" id="MBW76560.1"/>
    </source>
</evidence>
<reference evidence="2" key="1">
    <citation type="submission" date="2018-01" db="EMBL/GenBank/DDBJ databases">
        <title>An insight into the sialome of Amazonian anophelines.</title>
        <authorList>
            <person name="Ribeiro J.M."/>
            <person name="Scarpassa V."/>
            <person name="Calvo E."/>
        </authorList>
    </citation>
    <scope>NUCLEOTIDE SEQUENCE</scope>
</reference>
<keyword evidence="1" id="KW-0472">Membrane</keyword>
<name>A0A2M4DG38_ANODA</name>
<evidence type="ECO:0000256" key="1">
    <source>
        <dbReference type="SAM" id="Phobius"/>
    </source>
</evidence>
<keyword evidence="1" id="KW-0812">Transmembrane</keyword>
<feature type="transmembrane region" description="Helical" evidence="1">
    <location>
        <begin position="12"/>
        <end position="34"/>
    </location>
</feature>